<name>A0ABR3FGV9_9AGAR</name>
<organism evidence="6 7">
    <name type="scientific">Marasmius crinis-equi</name>
    <dbReference type="NCBI Taxonomy" id="585013"/>
    <lineage>
        <taxon>Eukaryota</taxon>
        <taxon>Fungi</taxon>
        <taxon>Dikarya</taxon>
        <taxon>Basidiomycota</taxon>
        <taxon>Agaricomycotina</taxon>
        <taxon>Agaricomycetes</taxon>
        <taxon>Agaricomycetidae</taxon>
        <taxon>Agaricales</taxon>
        <taxon>Marasmiineae</taxon>
        <taxon>Marasmiaceae</taxon>
        <taxon>Marasmius</taxon>
    </lineage>
</organism>
<keyword evidence="3" id="KW-0378">Hydrolase</keyword>
<sequence length="491" mass="55152">MKIIRSRLQARRDKLQVNLPAGPTPLEGVAEETKKPKKKALLIGVEYITLGENALKGPHKDVAAMKKLLVEKYQYDPKDIVTLVDTKDVKSQKQPTHDNMMTEMQNLVHGAAAGDRFFFHYSGHAIQVPNQDNKEEDGMDECIVPCDSNGSPYDANLIKDDVLRKILVDTLPTGSRLVAIFDSCHSASLLDLKHFRCNRVYVPWISKGRRKSDSMWLATVRKNAGLVKTRTIHQTSRMSNDIVKTRKTSVDRMYNSPDPDLPATPASHLEDFPAESSQSESTSASSTSRPQALKLLTRGISFSEKEPKPSRSMTRGRKRRSTSSFKSSYTPWFTGPGYDEILCESPVDQYCTGQCRCCPSPVMSRRSTIGNGRSPMSAFRLPPDPADVISLGSCKDSQIAWEDLEGSSMTQTLVDILSSDPHPTMKDFMAHLSHTMHGRLLKIHEANKEFKKTKKKWRLKRKRRVSPEGDTKGAEISNFQDPQDMESRLEL</sequence>
<evidence type="ECO:0000313" key="6">
    <source>
        <dbReference type="EMBL" id="KAL0574367.1"/>
    </source>
</evidence>
<keyword evidence="7" id="KW-1185">Reference proteome</keyword>
<proteinExistence type="inferred from homology"/>
<feature type="region of interest" description="Disordered" evidence="4">
    <location>
        <begin position="230"/>
        <end position="326"/>
    </location>
</feature>
<gene>
    <name evidence="6" type="ORF">V5O48_007590</name>
</gene>
<feature type="region of interest" description="Disordered" evidence="4">
    <location>
        <begin position="452"/>
        <end position="491"/>
    </location>
</feature>
<keyword evidence="3" id="KW-0788">Thiol protease</keyword>
<protein>
    <recommendedName>
        <fullName evidence="5">Peptidase C14 caspase domain-containing protein</fullName>
    </recommendedName>
</protein>
<feature type="compositionally biased region" description="Basic residues" evidence="4">
    <location>
        <begin position="452"/>
        <end position="464"/>
    </location>
</feature>
<accession>A0ABR3FGV9</accession>
<evidence type="ECO:0000256" key="2">
    <source>
        <dbReference type="ARBA" id="ARBA00022703"/>
    </source>
</evidence>
<dbReference type="Proteomes" id="UP001465976">
    <property type="component" value="Unassembled WGS sequence"/>
</dbReference>
<dbReference type="SUPFAM" id="SSF52129">
    <property type="entry name" value="Caspase-like"/>
    <property type="match status" value="1"/>
</dbReference>
<dbReference type="PANTHER" id="PTHR48104:SF30">
    <property type="entry name" value="METACASPASE-1"/>
    <property type="match status" value="1"/>
</dbReference>
<feature type="compositionally biased region" description="Low complexity" evidence="4">
    <location>
        <begin position="274"/>
        <end position="288"/>
    </location>
</feature>
<dbReference type="InterPro" id="IPR011600">
    <property type="entry name" value="Pept_C14_caspase"/>
</dbReference>
<keyword evidence="2" id="KW-0053">Apoptosis</keyword>
<comment type="caution">
    <text evidence="6">The sequence shown here is derived from an EMBL/GenBank/DDBJ whole genome shotgun (WGS) entry which is preliminary data.</text>
</comment>
<keyword evidence="3" id="KW-0645">Protease</keyword>
<feature type="domain" description="Peptidase C14 caspase" evidence="5">
    <location>
        <begin position="37"/>
        <end position="437"/>
    </location>
</feature>
<evidence type="ECO:0000259" key="5">
    <source>
        <dbReference type="Pfam" id="PF00656"/>
    </source>
</evidence>
<dbReference type="Gene3D" id="3.40.50.12660">
    <property type="match status" value="1"/>
</dbReference>
<evidence type="ECO:0000256" key="1">
    <source>
        <dbReference type="ARBA" id="ARBA00009005"/>
    </source>
</evidence>
<evidence type="ECO:0000256" key="3">
    <source>
        <dbReference type="ARBA" id="ARBA00022807"/>
    </source>
</evidence>
<dbReference type="EMBL" id="JBAHYK010000404">
    <property type="protein sequence ID" value="KAL0574367.1"/>
    <property type="molecule type" value="Genomic_DNA"/>
</dbReference>
<reference evidence="6 7" key="1">
    <citation type="submission" date="2024-02" db="EMBL/GenBank/DDBJ databases">
        <title>A draft genome for the cacao thread blight pathogen Marasmius crinis-equi.</title>
        <authorList>
            <person name="Cohen S.P."/>
            <person name="Baruah I.K."/>
            <person name="Amoako-Attah I."/>
            <person name="Bukari Y."/>
            <person name="Meinhardt L.W."/>
            <person name="Bailey B.A."/>
        </authorList>
    </citation>
    <scope>NUCLEOTIDE SEQUENCE [LARGE SCALE GENOMIC DNA]</scope>
    <source>
        <strain evidence="6 7">GH-76</strain>
    </source>
</reference>
<comment type="similarity">
    <text evidence="1">Belongs to the peptidase C14B family.</text>
</comment>
<dbReference type="PANTHER" id="PTHR48104">
    <property type="entry name" value="METACASPASE-4"/>
    <property type="match status" value="1"/>
</dbReference>
<evidence type="ECO:0000313" key="7">
    <source>
        <dbReference type="Proteomes" id="UP001465976"/>
    </source>
</evidence>
<dbReference type="Pfam" id="PF00656">
    <property type="entry name" value="Peptidase_C14"/>
    <property type="match status" value="1"/>
</dbReference>
<evidence type="ECO:0000256" key="4">
    <source>
        <dbReference type="SAM" id="MobiDB-lite"/>
    </source>
</evidence>
<dbReference type="InterPro" id="IPR050452">
    <property type="entry name" value="Metacaspase"/>
</dbReference>
<dbReference type="InterPro" id="IPR029030">
    <property type="entry name" value="Caspase-like_dom_sf"/>
</dbReference>